<evidence type="ECO:0000313" key="1">
    <source>
        <dbReference type="EMBL" id="JAI04427.1"/>
    </source>
</evidence>
<dbReference type="AlphaFoldDB" id="A0A0E9XPS9"/>
<reference evidence="1" key="1">
    <citation type="submission" date="2014-11" db="EMBL/GenBank/DDBJ databases">
        <authorList>
            <person name="Amaro Gonzalez C."/>
        </authorList>
    </citation>
    <scope>NUCLEOTIDE SEQUENCE</scope>
</reference>
<accession>A0A0E9XPS9</accession>
<dbReference type="EMBL" id="GBXM01004151">
    <property type="protein sequence ID" value="JAI04427.1"/>
    <property type="molecule type" value="Transcribed_RNA"/>
</dbReference>
<protein>
    <submittedName>
        <fullName evidence="1">Uncharacterized protein</fullName>
    </submittedName>
</protein>
<proteinExistence type="predicted"/>
<name>A0A0E9XPS9_ANGAN</name>
<organism evidence="1">
    <name type="scientific">Anguilla anguilla</name>
    <name type="common">European freshwater eel</name>
    <name type="synonym">Muraena anguilla</name>
    <dbReference type="NCBI Taxonomy" id="7936"/>
    <lineage>
        <taxon>Eukaryota</taxon>
        <taxon>Metazoa</taxon>
        <taxon>Chordata</taxon>
        <taxon>Craniata</taxon>
        <taxon>Vertebrata</taxon>
        <taxon>Euteleostomi</taxon>
        <taxon>Actinopterygii</taxon>
        <taxon>Neopterygii</taxon>
        <taxon>Teleostei</taxon>
        <taxon>Anguilliformes</taxon>
        <taxon>Anguillidae</taxon>
        <taxon>Anguilla</taxon>
    </lineage>
</organism>
<sequence>MLSAPGPPPPITILFPHAPIIIDSCSVYFCCNYLCPS</sequence>
<reference evidence="1" key="2">
    <citation type="journal article" date="2015" name="Fish Shellfish Immunol.">
        <title>Early steps in the European eel (Anguilla anguilla)-Vibrio vulnificus interaction in the gills: Role of the RtxA13 toxin.</title>
        <authorList>
            <person name="Callol A."/>
            <person name="Pajuelo D."/>
            <person name="Ebbesson L."/>
            <person name="Teles M."/>
            <person name="MacKenzie S."/>
            <person name="Amaro C."/>
        </authorList>
    </citation>
    <scope>NUCLEOTIDE SEQUENCE</scope>
</reference>